<proteinExistence type="inferred from homology"/>
<comment type="caution">
    <text evidence="6">The sequence shown here is derived from an EMBL/GenBank/DDBJ whole genome shotgun (WGS) entry which is preliminary data.</text>
</comment>
<keyword evidence="3" id="KW-0813">Transport</keyword>
<dbReference type="PANTHER" id="PTHR43649:SF31">
    <property type="entry name" value="SN-GLYCEROL-3-PHOSPHATE-BINDING PERIPLASMIC PROTEIN UGPB"/>
    <property type="match status" value="1"/>
</dbReference>
<organism evidence="6 7">
    <name type="scientific">Piscibacillus salipiscarius</name>
    <dbReference type="NCBI Taxonomy" id="299480"/>
    <lineage>
        <taxon>Bacteria</taxon>
        <taxon>Bacillati</taxon>
        <taxon>Bacillota</taxon>
        <taxon>Bacilli</taxon>
        <taxon>Bacillales</taxon>
        <taxon>Bacillaceae</taxon>
        <taxon>Piscibacillus</taxon>
    </lineage>
</organism>
<feature type="region of interest" description="Disordered" evidence="5">
    <location>
        <begin position="30"/>
        <end position="59"/>
    </location>
</feature>
<sequence>MVKQIKWHGLTLWLALFLLVFIAACAPEEVPGNEESPESGEESSGEETGSESNEGANDGEISGQLEIQYFVGGYGDSWWKEVIGDFQEEYPNVEIVEHAGPNINEEMRSRWVSGDPPDVVYIDGAGSSETQMVEDDQLMNLTEWAQEIELEDGSKLVDNFIAEPASYDGELYSLPLVFDTWGTWYDMAWFDEEGYEVPKDFESFMSTMGNIKESEGIAPFVTTGQYPYYFLRGMLYPAISAYGGNELLASAIKGEEGAWSSEEILSIMQNVQKMAEEGYVDPGFGALNHTQSQMNFLLHDNAFIPVGFWLPNEMSGDTPDDFKYGFIPSPMNKAGEPMAIVPDLRPLAIAKEAENPEAAKAFVDFVFTREYAKSFSEHTGAIMNVSGVDLSQSEEVPDYLIEANKMINDPEQVQIYHKPHPMSADLETPISDALVSLMLGNITAEEFVEEAEKAAEEYRNAQ</sequence>
<dbReference type="EMBL" id="JBHUMZ010000014">
    <property type="protein sequence ID" value="MFD2638137.1"/>
    <property type="molecule type" value="Genomic_DNA"/>
</dbReference>
<dbReference type="RefSeq" id="WP_377327735.1">
    <property type="nucleotide sequence ID" value="NZ_JBHUMZ010000014.1"/>
</dbReference>
<comment type="similarity">
    <text evidence="2">Belongs to the bacterial solute-binding protein 1 family.</text>
</comment>
<dbReference type="PROSITE" id="PS51257">
    <property type="entry name" value="PROKAR_LIPOPROTEIN"/>
    <property type="match status" value="1"/>
</dbReference>
<name>A0ABW5Q8G1_9BACI</name>
<keyword evidence="4" id="KW-0732">Signal</keyword>
<protein>
    <submittedName>
        <fullName evidence="6">ABC transporter substrate-binding protein</fullName>
    </submittedName>
</protein>
<dbReference type="SUPFAM" id="SSF53850">
    <property type="entry name" value="Periplasmic binding protein-like II"/>
    <property type="match status" value="1"/>
</dbReference>
<accession>A0ABW5Q8G1</accession>
<keyword evidence="7" id="KW-1185">Reference proteome</keyword>
<reference evidence="7" key="1">
    <citation type="journal article" date="2019" name="Int. J. Syst. Evol. Microbiol.">
        <title>The Global Catalogue of Microorganisms (GCM) 10K type strain sequencing project: providing services to taxonomists for standard genome sequencing and annotation.</title>
        <authorList>
            <consortium name="The Broad Institute Genomics Platform"/>
            <consortium name="The Broad Institute Genome Sequencing Center for Infectious Disease"/>
            <person name="Wu L."/>
            <person name="Ma J."/>
        </authorList>
    </citation>
    <scope>NUCLEOTIDE SEQUENCE [LARGE SCALE GENOMIC DNA]</scope>
    <source>
        <strain evidence="7">TISTR 1571</strain>
    </source>
</reference>
<evidence type="ECO:0000313" key="7">
    <source>
        <dbReference type="Proteomes" id="UP001597452"/>
    </source>
</evidence>
<gene>
    <name evidence="6" type="ORF">ACFSW4_04620</name>
</gene>
<dbReference type="Proteomes" id="UP001597452">
    <property type="component" value="Unassembled WGS sequence"/>
</dbReference>
<dbReference type="Gene3D" id="3.40.190.10">
    <property type="entry name" value="Periplasmic binding protein-like II"/>
    <property type="match status" value="1"/>
</dbReference>
<evidence type="ECO:0000256" key="5">
    <source>
        <dbReference type="SAM" id="MobiDB-lite"/>
    </source>
</evidence>
<evidence type="ECO:0000256" key="2">
    <source>
        <dbReference type="ARBA" id="ARBA00008520"/>
    </source>
</evidence>
<evidence type="ECO:0000256" key="4">
    <source>
        <dbReference type="ARBA" id="ARBA00022729"/>
    </source>
</evidence>
<evidence type="ECO:0000256" key="3">
    <source>
        <dbReference type="ARBA" id="ARBA00022448"/>
    </source>
</evidence>
<dbReference type="InterPro" id="IPR006059">
    <property type="entry name" value="SBP"/>
</dbReference>
<dbReference type="PANTHER" id="PTHR43649">
    <property type="entry name" value="ARABINOSE-BINDING PROTEIN-RELATED"/>
    <property type="match status" value="1"/>
</dbReference>
<evidence type="ECO:0000313" key="6">
    <source>
        <dbReference type="EMBL" id="MFD2638137.1"/>
    </source>
</evidence>
<feature type="compositionally biased region" description="Acidic residues" evidence="5">
    <location>
        <begin position="31"/>
        <end position="49"/>
    </location>
</feature>
<dbReference type="Pfam" id="PF01547">
    <property type="entry name" value="SBP_bac_1"/>
    <property type="match status" value="1"/>
</dbReference>
<dbReference type="InterPro" id="IPR050490">
    <property type="entry name" value="Bact_solute-bd_prot1"/>
</dbReference>
<evidence type="ECO:0000256" key="1">
    <source>
        <dbReference type="ARBA" id="ARBA00004196"/>
    </source>
</evidence>
<comment type="subcellular location">
    <subcellularLocation>
        <location evidence="1">Cell envelope</location>
    </subcellularLocation>
</comment>